<evidence type="ECO:0000313" key="2">
    <source>
        <dbReference type="EMBL" id="CAH1789316.1"/>
    </source>
</evidence>
<dbReference type="OrthoDB" id="684045at2759"/>
<feature type="region of interest" description="Disordered" evidence="1">
    <location>
        <begin position="320"/>
        <end position="339"/>
    </location>
</feature>
<dbReference type="InterPro" id="IPR011705">
    <property type="entry name" value="BACK"/>
</dbReference>
<gene>
    <name evidence="2" type="ORF">OFUS_LOCUS14697</name>
</gene>
<organism evidence="2 3">
    <name type="scientific">Owenia fusiformis</name>
    <name type="common">Polychaete worm</name>
    <dbReference type="NCBI Taxonomy" id="6347"/>
    <lineage>
        <taxon>Eukaryota</taxon>
        <taxon>Metazoa</taxon>
        <taxon>Spiralia</taxon>
        <taxon>Lophotrochozoa</taxon>
        <taxon>Annelida</taxon>
        <taxon>Polychaeta</taxon>
        <taxon>Sedentaria</taxon>
        <taxon>Canalipalpata</taxon>
        <taxon>Sabellida</taxon>
        <taxon>Oweniida</taxon>
        <taxon>Oweniidae</taxon>
        <taxon>Owenia</taxon>
    </lineage>
</organism>
<dbReference type="Gene3D" id="1.25.40.420">
    <property type="match status" value="1"/>
</dbReference>
<sequence length="339" mass="39225">MFYCTSASVEDIFTSGFIEMFPVMDREAELIAHRYRTLYNEEKMSDIKFTCGEDPLKQVIYGHKLILGAASDVFERMFYGGLKESQGIIHIPDISRDDFLEILRYIYCGEVQLTAENVLEILHGARKYLVANLEKQCWRYLNDNLCVENACMLLEVAIKFDEDKLKSKCLRVIRQKTDEIIKTESFFRISQNALNMILQLNVLNMASEIDVFRFVVRWAEDRCEELNSSKDGATMRETIGDALYNLRLLEISTSDLGCIVAPTGILQPQEVVDLLIYITAGSKNHDKLTKFSKEKRKYTIEIEQTHNNLKIEDSKSTMKSRRIFGRRKSSSSNMKAEHW</sequence>
<dbReference type="InterPro" id="IPR000210">
    <property type="entry name" value="BTB/POZ_dom"/>
</dbReference>
<dbReference type="PANTHER" id="PTHR45774">
    <property type="entry name" value="BTB/POZ DOMAIN-CONTAINING"/>
    <property type="match status" value="1"/>
</dbReference>
<accession>A0A8J1XS60</accession>
<reference evidence="2" key="1">
    <citation type="submission" date="2022-03" db="EMBL/GenBank/DDBJ databases">
        <authorList>
            <person name="Martin C."/>
        </authorList>
    </citation>
    <scope>NUCLEOTIDE SEQUENCE</scope>
</reference>
<feature type="compositionally biased region" description="Polar residues" evidence="1">
    <location>
        <begin position="330"/>
        <end position="339"/>
    </location>
</feature>
<dbReference type="PANTHER" id="PTHR45774:SF3">
    <property type="entry name" value="BTB (POZ) DOMAIN-CONTAINING 2B-RELATED"/>
    <property type="match status" value="1"/>
</dbReference>
<dbReference type="EMBL" id="CAIIXF020000007">
    <property type="protein sequence ID" value="CAH1789316.1"/>
    <property type="molecule type" value="Genomic_DNA"/>
</dbReference>
<dbReference type="InterPro" id="IPR011333">
    <property type="entry name" value="SKP1/BTB/POZ_sf"/>
</dbReference>
<dbReference type="AlphaFoldDB" id="A0A8J1XS60"/>
<feature type="compositionally biased region" description="Basic residues" evidence="1">
    <location>
        <begin position="320"/>
        <end position="329"/>
    </location>
</feature>
<dbReference type="SMART" id="SM00875">
    <property type="entry name" value="BACK"/>
    <property type="match status" value="1"/>
</dbReference>
<dbReference type="Pfam" id="PF07707">
    <property type="entry name" value="BACK"/>
    <property type="match status" value="1"/>
</dbReference>
<dbReference type="Proteomes" id="UP000749559">
    <property type="component" value="Unassembled WGS sequence"/>
</dbReference>
<keyword evidence="3" id="KW-1185">Reference proteome</keyword>
<dbReference type="SUPFAM" id="SSF54695">
    <property type="entry name" value="POZ domain"/>
    <property type="match status" value="1"/>
</dbReference>
<comment type="caution">
    <text evidence="2">The sequence shown here is derived from an EMBL/GenBank/DDBJ whole genome shotgun (WGS) entry which is preliminary data.</text>
</comment>
<dbReference type="Pfam" id="PF00651">
    <property type="entry name" value="BTB"/>
    <property type="match status" value="1"/>
</dbReference>
<dbReference type="SMART" id="SM00225">
    <property type="entry name" value="BTB"/>
    <property type="match status" value="1"/>
</dbReference>
<protein>
    <submittedName>
        <fullName evidence="2">Uncharacterized protein</fullName>
    </submittedName>
</protein>
<dbReference type="PROSITE" id="PS50097">
    <property type="entry name" value="BTB"/>
    <property type="match status" value="1"/>
</dbReference>
<evidence type="ECO:0000256" key="1">
    <source>
        <dbReference type="SAM" id="MobiDB-lite"/>
    </source>
</evidence>
<proteinExistence type="predicted"/>
<dbReference type="Gene3D" id="3.30.710.10">
    <property type="entry name" value="Potassium Channel Kv1.1, Chain A"/>
    <property type="match status" value="1"/>
</dbReference>
<name>A0A8J1XS60_OWEFU</name>
<evidence type="ECO:0000313" key="3">
    <source>
        <dbReference type="Proteomes" id="UP000749559"/>
    </source>
</evidence>